<accession>A0A7N2L3X0</accession>
<dbReference type="InParanoid" id="A0A7N2L3X0"/>
<feature type="compositionally biased region" description="Low complexity" evidence="1">
    <location>
        <begin position="75"/>
        <end position="86"/>
    </location>
</feature>
<name>A0A7N2L3X0_QUELO</name>
<feature type="region of interest" description="Disordered" evidence="1">
    <location>
        <begin position="40"/>
        <end position="86"/>
    </location>
</feature>
<proteinExistence type="predicted"/>
<dbReference type="EnsemblPlants" id="QL03p011987:mrna">
    <property type="protein sequence ID" value="QL03p011987:mrna"/>
    <property type="gene ID" value="QL03p011987"/>
</dbReference>
<evidence type="ECO:0000256" key="1">
    <source>
        <dbReference type="SAM" id="MobiDB-lite"/>
    </source>
</evidence>
<dbReference type="EMBL" id="LRBV02000003">
    <property type="status" value="NOT_ANNOTATED_CDS"/>
    <property type="molecule type" value="Genomic_DNA"/>
</dbReference>
<protein>
    <recommendedName>
        <fullName evidence="4">Disease resistance RPP13-like protein 4</fullName>
    </recommendedName>
</protein>
<evidence type="ECO:0008006" key="4">
    <source>
        <dbReference type="Google" id="ProtNLM"/>
    </source>
</evidence>
<dbReference type="FunCoup" id="A0A7N2L3X0">
    <property type="interactions" value="558"/>
</dbReference>
<dbReference type="Gramene" id="QL03p011987:mrna">
    <property type="protein sequence ID" value="QL03p011987:mrna"/>
    <property type="gene ID" value="QL03p011987"/>
</dbReference>
<evidence type="ECO:0000313" key="3">
    <source>
        <dbReference type="Proteomes" id="UP000594261"/>
    </source>
</evidence>
<dbReference type="PANTHER" id="PTHR47186">
    <property type="entry name" value="LEUCINE-RICH REPEAT-CONTAINING PROTEIN 57"/>
    <property type="match status" value="1"/>
</dbReference>
<dbReference type="AlphaFoldDB" id="A0A7N2L3X0"/>
<dbReference type="Proteomes" id="UP000594261">
    <property type="component" value="Chromosome 3"/>
</dbReference>
<reference evidence="2" key="2">
    <citation type="submission" date="2021-01" db="UniProtKB">
        <authorList>
            <consortium name="EnsemblPlants"/>
        </authorList>
    </citation>
    <scope>IDENTIFICATION</scope>
</reference>
<keyword evidence="3" id="KW-1185">Reference proteome</keyword>
<sequence>MSSYGELFSQTNHDEATRNITNAFVNLFYRFSQVKKSINQCSGSNSTTDSNCRAGSRPRQVRPRPKVPNYVEPPLSNSGSSNLNNNNSGLSLNDSYLCNKLQDLNQIKEAFLELEQLVRIPIKNFPKQGNKSDLIYCWFSGVIDFERSLNNMLVQGPTGSLTTEDIQDNLSALENHAMNMSHKPVTNRYKMRPRVRYLVIILATEAGIFDYDFNGNPTANSSRCNRTYLLKAEDGTSKQLVAKSPDLELEKLQTIFNVNEPFPFLRFEWFSKMKNVKVLYLGMWQSKLTTLRILDLKACHNLEALPVEIAFLKQLTHLDISGCYLLDGLPKGLAHLSELQVLKVFSIGNLRRGKPCTLEDLIGLKKLGKLSITTSSMAFPTKEELHALSNLEAIWKLAIEWSVKQENGVLVSAGTVDSDNRGDNKRPAAKITEALSKSFGKQRTLKISETPELPSELEKLELRCFPHRGRPDWLIPKKLESLKKLYIRGGELENLGQMEENDKWKVEILRLKHLNKFRMNWDVLKMSFPKLIFLENVNCPNLSYSECDKDGLWPKQSSPVSNTL</sequence>
<dbReference type="PANTHER" id="PTHR47186:SF54">
    <property type="entry name" value="DISEASE RESISTANCE RPP13-LIKE PROTEIN 4"/>
    <property type="match status" value="1"/>
</dbReference>
<evidence type="ECO:0000313" key="2">
    <source>
        <dbReference type="EnsemblPlants" id="QL03p011987:mrna"/>
    </source>
</evidence>
<dbReference type="Gene3D" id="3.80.10.10">
    <property type="entry name" value="Ribonuclease Inhibitor"/>
    <property type="match status" value="1"/>
</dbReference>
<organism evidence="2 3">
    <name type="scientific">Quercus lobata</name>
    <name type="common">Valley oak</name>
    <dbReference type="NCBI Taxonomy" id="97700"/>
    <lineage>
        <taxon>Eukaryota</taxon>
        <taxon>Viridiplantae</taxon>
        <taxon>Streptophyta</taxon>
        <taxon>Embryophyta</taxon>
        <taxon>Tracheophyta</taxon>
        <taxon>Spermatophyta</taxon>
        <taxon>Magnoliopsida</taxon>
        <taxon>eudicotyledons</taxon>
        <taxon>Gunneridae</taxon>
        <taxon>Pentapetalae</taxon>
        <taxon>rosids</taxon>
        <taxon>fabids</taxon>
        <taxon>Fagales</taxon>
        <taxon>Fagaceae</taxon>
        <taxon>Quercus</taxon>
    </lineage>
</organism>
<dbReference type="SUPFAM" id="SSF52047">
    <property type="entry name" value="RNI-like"/>
    <property type="match status" value="1"/>
</dbReference>
<dbReference type="InterPro" id="IPR032675">
    <property type="entry name" value="LRR_dom_sf"/>
</dbReference>
<feature type="compositionally biased region" description="Polar residues" evidence="1">
    <location>
        <begin position="40"/>
        <end position="53"/>
    </location>
</feature>
<reference evidence="2 3" key="1">
    <citation type="journal article" date="2016" name="G3 (Bethesda)">
        <title>First Draft Assembly and Annotation of the Genome of a California Endemic Oak Quercus lobata Nee (Fagaceae).</title>
        <authorList>
            <person name="Sork V.L."/>
            <person name="Fitz-Gibbon S.T."/>
            <person name="Puiu D."/>
            <person name="Crepeau M."/>
            <person name="Gugger P.F."/>
            <person name="Sherman R."/>
            <person name="Stevens K."/>
            <person name="Langley C.H."/>
            <person name="Pellegrini M."/>
            <person name="Salzberg S.L."/>
        </authorList>
    </citation>
    <scope>NUCLEOTIDE SEQUENCE [LARGE SCALE GENOMIC DNA]</scope>
    <source>
        <strain evidence="2 3">cv. SW786</strain>
    </source>
</reference>